<evidence type="ECO:0000313" key="2">
    <source>
        <dbReference type="EMBL" id="PSM53308.1"/>
    </source>
</evidence>
<dbReference type="EMBL" id="PDHH01000001">
    <property type="protein sequence ID" value="PSM53308.1"/>
    <property type="molecule type" value="Genomic_DNA"/>
</dbReference>
<keyword evidence="1" id="KW-0812">Transmembrane</keyword>
<accession>A0A2P8R483</accession>
<dbReference type="InterPro" id="IPR010352">
    <property type="entry name" value="DUF945"/>
</dbReference>
<sequence length="448" mass="51937">MKRIKVKKIVIFLALFVLVYIGGSYYLGLKHSQRYDEIFTQKLPKDIVVKNSHKNGIFKTKNISDVVFSKEYLANILGLNSSDIKEDLRVEISTTIIHPFFSLVSGTKGEGFIKILSYKDIADKFLKDKQIVEYSFEVKGKNNQKVHLQTTQIEYKDEMGEIKFSPIVADIEYISGGISKVNSKQESFKLNFKENDLEFELDDIIYNTVFDEPLKFDYGNLYNLVNSSSEFGFKDFILKLEDKKNGELKLRFSNYNDKSRVNVKNSIVDIKSISSANKLIIDVDNEKIQLNNIKSNISLNNFNKDFYDKLFKELQNNTLANLNEEDLQDFIKLFIEKNPSINLENLSFKYDDKYDFELNFKTGVKKFDLSNPMEGLKNIYLDGKTIFSKDIIDLFLANDTETKEMLVNSQIIKESGDNYEVSFKYDKNQMDVIINDKIGINQFLSTQF</sequence>
<gene>
    <name evidence="2" type="ORF">CQ405_01830</name>
</gene>
<reference evidence="3" key="1">
    <citation type="submission" date="2017-10" db="EMBL/GenBank/DDBJ databases">
        <title>Campylobacter species from seals.</title>
        <authorList>
            <person name="Gilbert M.J."/>
            <person name="Zomer A.L."/>
            <person name="Timmerman A.J."/>
            <person name="Duim B."/>
            <person name="Wagenaar J.A."/>
        </authorList>
    </citation>
    <scope>NUCLEOTIDE SEQUENCE [LARGE SCALE GENOMIC DNA]</scope>
    <source>
        <strain evidence="3">17S00004-5</strain>
    </source>
</reference>
<keyword evidence="1" id="KW-1133">Transmembrane helix</keyword>
<dbReference type="AlphaFoldDB" id="A0A2P8R483"/>
<dbReference type="Proteomes" id="UP000240535">
    <property type="component" value="Unassembled WGS sequence"/>
</dbReference>
<keyword evidence="1" id="KW-0472">Membrane</keyword>
<evidence type="ECO:0008006" key="4">
    <source>
        <dbReference type="Google" id="ProtNLM"/>
    </source>
</evidence>
<evidence type="ECO:0000313" key="3">
    <source>
        <dbReference type="Proteomes" id="UP000240535"/>
    </source>
</evidence>
<proteinExistence type="predicted"/>
<protein>
    <recommendedName>
        <fullName evidence="4">DUF945 domain-containing protein</fullName>
    </recommendedName>
</protein>
<feature type="transmembrane region" description="Helical" evidence="1">
    <location>
        <begin position="9"/>
        <end position="28"/>
    </location>
</feature>
<name>A0A2P8R483_9BACT</name>
<evidence type="ECO:0000256" key="1">
    <source>
        <dbReference type="SAM" id="Phobius"/>
    </source>
</evidence>
<comment type="caution">
    <text evidence="2">The sequence shown here is derived from an EMBL/GenBank/DDBJ whole genome shotgun (WGS) entry which is preliminary data.</text>
</comment>
<organism evidence="2 3">
    <name type="scientific">Campylobacter blaseri</name>
    <dbReference type="NCBI Taxonomy" id="2042961"/>
    <lineage>
        <taxon>Bacteria</taxon>
        <taxon>Pseudomonadati</taxon>
        <taxon>Campylobacterota</taxon>
        <taxon>Epsilonproteobacteria</taxon>
        <taxon>Campylobacterales</taxon>
        <taxon>Campylobacteraceae</taxon>
        <taxon>Campylobacter</taxon>
    </lineage>
</organism>
<dbReference type="Pfam" id="PF06097">
    <property type="entry name" value="DUF945"/>
    <property type="match status" value="1"/>
</dbReference>
<keyword evidence="3" id="KW-1185">Reference proteome</keyword>